<dbReference type="RefSeq" id="WP_303282362.1">
    <property type="nucleotide sequence ID" value="NZ_BAABCZ010000011.1"/>
</dbReference>
<evidence type="ECO:0000313" key="2">
    <source>
        <dbReference type="Proteomes" id="UP001176891"/>
    </source>
</evidence>
<sequence>MRLKFYLLIPFLLFFLKIGFTQNLEETNYPTNISSRSFLDRTEFKVSYFGNTFWNNGLVFGTEYLWKEKQKTKNRKRGQRTNTHQFLLNGNLGFTTNFSTKTDTGIFTNYGVTWRRTNKKGKQFSITVNPLGYYRSFLPETYEVKGDQVDKVFLPGRGYYAPSISVGIGKQRKGKKLTGRFFNINFMLRTPYNAGALPAFNFQYGYRFNFKKKKRDAKNN</sequence>
<proteinExistence type="predicted"/>
<organism evidence="1 2">
    <name type="scientific">Flavivirga amylovorans</name>
    <dbReference type="NCBI Taxonomy" id="870486"/>
    <lineage>
        <taxon>Bacteria</taxon>
        <taxon>Pseudomonadati</taxon>
        <taxon>Bacteroidota</taxon>
        <taxon>Flavobacteriia</taxon>
        <taxon>Flavobacteriales</taxon>
        <taxon>Flavobacteriaceae</taxon>
        <taxon>Flavivirga</taxon>
    </lineage>
</organism>
<evidence type="ECO:0000313" key="1">
    <source>
        <dbReference type="EMBL" id="MDO5987790.1"/>
    </source>
</evidence>
<reference evidence="1" key="1">
    <citation type="submission" date="2023-07" db="EMBL/GenBank/DDBJ databases">
        <title>Two novel species in the genus Flavivirga.</title>
        <authorList>
            <person name="Kwon K."/>
        </authorList>
    </citation>
    <scope>NUCLEOTIDE SEQUENCE</scope>
    <source>
        <strain evidence="1">KACC 14157</strain>
    </source>
</reference>
<accession>A0ABT8X2J7</accession>
<protein>
    <recommendedName>
        <fullName evidence="3">DUF3575 domain-containing protein</fullName>
    </recommendedName>
</protein>
<keyword evidence="2" id="KW-1185">Reference proteome</keyword>
<name>A0ABT8X2J7_9FLAO</name>
<dbReference type="Proteomes" id="UP001176891">
    <property type="component" value="Unassembled WGS sequence"/>
</dbReference>
<gene>
    <name evidence="1" type="ORF">Q4Q39_10300</name>
</gene>
<dbReference type="EMBL" id="JAUOEM010000003">
    <property type="protein sequence ID" value="MDO5987790.1"/>
    <property type="molecule type" value="Genomic_DNA"/>
</dbReference>
<evidence type="ECO:0008006" key="3">
    <source>
        <dbReference type="Google" id="ProtNLM"/>
    </source>
</evidence>
<comment type="caution">
    <text evidence="1">The sequence shown here is derived from an EMBL/GenBank/DDBJ whole genome shotgun (WGS) entry which is preliminary data.</text>
</comment>